<reference evidence="2" key="1">
    <citation type="journal article" name="BMC Genomics">
        <title>Long-read sequencing and de novo genome assembly of marine medaka (Oryzias melastigma).</title>
        <authorList>
            <person name="Liang P."/>
            <person name="Saqib H.S.A."/>
            <person name="Ni X."/>
            <person name="Shen Y."/>
        </authorList>
    </citation>
    <scope>NUCLEOTIDE SEQUENCE</scope>
    <source>
        <strain evidence="2">Bigg-433</strain>
    </source>
</reference>
<proteinExistence type="predicted"/>
<dbReference type="Proteomes" id="UP000646548">
    <property type="component" value="Unassembled WGS sequence"/>
</dbReference>
<organism evidence="2 3">
    <name type="scientific">Oryzias melastigma</name>
    <name type="common">Marine medaka</name>
    <dbReference type="NCBI Taxonomy" id="30732"/>
    <lineage>
        <taxon>Eukaryota</taxon>
        <taxon>Metazoa</taxon>
        <taxon>Chordata</taxon>
        <taxon>Craniata</taxon>
        <taxon>Vertebrata</taxon>
        <taxon>Euteleostomi</taxon>
        <taxon>Actinopterygii</taxon>
        <taxon>Neopterygii</taxon>
        <taxon>Teleostei</taxon>
        <taxon>Neoteleostei</taxon>
        <taxon>Acanthomorphata</taxon>
        <taxon>Ovalentaria</taxon>
        <taxon>Atherinomorphae</taxon>
        <taxon>Beloniformes</taxon>
        <taxon>Adrianichthyidae</taxon>
        <taxon>Oryziinae</taxon>
        <taxon>Oryzias</taxon>
    </lineage>
</organism>
<dbReference type="EMBL" id="WKFB01000214">
    <property type="protein sequence ID" value="KAF6731468.1"/>
    <property type="molecule type" value="Genomic_DNA"/>
</dbReference>
<evidence type="ECO:0000256" key="1">
    <source>
        <dbReference type="SAM" id="MobiDB-lite"/>
    </source>
</evidence>
<protein>
    <submittedName>
        <fullName evidence="2">Uncharacterized protein</fullName>
    </submittedName>
</protein>
<gene>
    <name evidence="2" type="ORF">FQA47_025128</name>
</gene>
<comment type="caution">
    <text evidence="2">The sequence shown here is derived from an EMBL/GenBank/DDBJ whole genome shotgun (WGS) entry which is preliminary data.</text>
</comment>
<accession>A0A834CRP8</accession>
<name>A0A834CRP8_ORYME</name>
<evidence type="ECO:0000313" key="3">
    <source>
        <dbReference type="Proteomes" id="UP000646548"/>
    </source>
</evidence>
<dbReference type="AlphaFoldDB" id="A0A834CRP8"/>
<feature type="region of interest" description="Disordered" evidence="1">
    <location>
        <begin position="1"/>
        <end position="25"/>
    </location>
</feature>
<sequence>MARKATTAAGIEEERPGFLAQRGSTAHPLKFKSLLCQSIRGRPAHSPSTRSNPRPLLAANQSSAMERRVDRKTRAGVQLRGCPSRWRQ</sequence>
<evidence type="ECO:0000313" key="2">
    <source>
        <dbReference type="EMBL" id="KAF6731468.1"/>
    </source>
</evidence>
<feature type="region of interest" description="Disordered" evidence="1">
    <location>
        <begin position="40"/>
        <end position="88"/>
    </location>
</feature>